<dbReference type="PROSITE" id="PS51671">
    <property type="entry name" value="ACT"/>
    <property type="match status" value="1"/>
</dbReference>
<keyword evidence="8 10" id="KW-0808">Transferase</keyword>
<dbReference type="NCBIfam" id="TIGR00119">
    <property type="entry name" value="acolac_sm"/>
    <property type="match status" value="1"/>
</dbReference>
<comment type="pathway">
    <text evidence="1 8">Amino-acid biosynthesis; L-isoleucine biosynthesis; L-isoleucine from 2-oxobutanoate: step 1/4.</text>
</comment>
<dbReference type="EMBL" id="CP121687">
    <property type="protein sequence ID" value="WZL70948.1"/>
    <property type="molecule type" value="Genomic_DNA"/>
</dbReference>
<dbReference type="InterPro" id="IPR039557">
    <property type="entry name" value="AHAS_ACT"/>
</dbReference>
<dbReference type="Pfam" id="PF22629">
    <property type="entry name" value="ACT_AHAS_ss"/>
    <property type="match status" value="1"/>
</dbReference>
<organism evidence="10 11">
    <name type="scientific">Defluviitalea saccharophila</name>
    <dbReference type="NCBI Taxonomy" id="879970"/>
    <lineage>
        <taxon>Bacteria</taxon>
        <taxon>Bacillati</taxon>
        <taxon>Bacillota</taxon>
        <taxon>Clostridia</taxon>
        <taxon>Lachnospirales</taxon>
        <taxon>Defluviitaleaceae</taxon>
        <taxon>Defluviitalea</taxon>
    </lineage>
</organism>
<dbReference type="NCBIfam" id="NF008864">
    <property type="entry name" value="PRK11895.1"/>
    <property type="match status" value="1"/>
</dbReference>
<sequence length="171" mass="19418">MKRHVLSILVENHSGVLSRVSGLFSRRGYNIDSLSVGETEDPNVSRMTIVVRGDEYILEQIKKQLNKLIDVIKVIELKAEQSVYRELMLLKVGADTDKRAEIIEIVNIFRGRIVDVASESLMIEVTGDEGKLSALISMMEPYGIKEMIRTGLTALERGNKEIKQHKKYEEE</sequence>
<evidence type="ECO:0000256" key="8">
    <source>
        <dbReference type="RuleBase" id="RU368092"/>
    </source>
</evidence>
<reference evidence="10 11" key="1">
    <citation type="submission" date="2023-03" db="EMBL/GenBank/DDBJ databases">
        <title>Novel Species.</title>
        <authorList>
            <person name="Ma S."/>
        </authorList>
    </citation>
    <scope>NUCLEOTIDE SEQUENCE [LARGE SCALE GENOMIC DNA]</scope>
    <source>
        <strain evidence="10 11">LIND6LT2</strain>
    </source>
</reference>
<dbReference type="GO" id="GO:0003984">
    <property type="term" value="F:acetolactate synthase activity"/>
    <property type="evidence" value="ECO:0007669"/>
    <property type="project" value="UniProtKB-EC"/>
</dbReference>
<evidence type="ECO:0000256" key="5">
    <source>
        <dbReference type="ARBA" id="ARBA00022605"/>
    </source>
</evidence>
<evidence type="ECO:0000256" key="1">
    <source>
        <dbReference type="ARBA" id="ARBA00004974"/>
    </source>
</evidence>
<dbReference type="Proteomes" id="UP001486565">
    <property type="component" value="Chromosome"/>
</dbReference>
<comment type="catalytic activity">
    <reaction evidence="7 8">
        <text>2 pyruvate + H(+) = (2S)-2-acetolactate + CO2</text>
        <dbReference type="Rhea" id="RHEA:25249"/>
        <dbReference type="ChEBI" id="CHEBI:15361"/>
        <dbReference type="ChEBI" id="CHEBI:15378"/>
        <dbReference type="ChEBI" id="CHEBI:16526"/>
        <dbReference type="ChEBI" id="CHEBI:58476"/>
        <dbReference type="EC" id="2.2.1.6"/>
    </reaction>
</comment>
<dbReference type="SUPFAM" id="SSF55021">
    <property type="entry name" value="ACT-like"/>
    <property type="match status" value="2"/>
</dbReference>
<evidence type="ECO:0000256" key="6">
    <source>
        <dbReference type="ARBA" id="ARBA00023304"/>
    </source>
</evidence>
<comment type="pathway">
    <text evidence="2 8">Amino-acid biosynthesis; L-valine biosynthesis; L-valine from pyruvate: step 1/4.</text>
</comment>
<evidence type="ECO:0000256" key="7">
    <source>
        <dbReference type="ARBA" id="ARBA00048670"/>
    </source>
</evidence>
<evidence type="ECO:0000256" key="3">
    <source>
        <dbReference type="ARBA" id="ARBA00006341"/>
    </source>
</evidence>
<dbReference type="PANTHER" id="PTHR30239">
    <property type="entry name" value="ACETOLACTATE SYNTHASE SMALL SUBUNIT"/>
    <property type="match status" value="1"/>
</dbReference>
<dbReference type="InterPro" id="IPR027271">
    <property type="entry name" value="Acetolactate_synth/TF_NikR_C"/>
</dbReference>
<dbReference type="InterPro" id="IPR004789">
    <property type="entry name" value="Acetalactate_synth_ssu"/>
</dbReference>
<keyword evidence="6 8" id="KW-0100">Branched-chain amino acid biosynthesis</keyword>
<name>A0ABZ2Y6G8_9FIRM</name>
<dbReference type="EC" id="2.2.1.6" evidence="8"/>
<dbReference type="CDD" id="cd04878">
    <property type="entry name" value="ACT_AHAS"/>
    <property type="match status" value="1"/>
</dbReference>
<dbReference type="Pfam" id="PF10369">
    <property type="entry name" value="ALS_ss_C"/>
    <property type="match status" value="1"/>
</dbReference>
<feature type="domain" description="ACT" evidence="9">
    <location>
        <begin position="5"/>
        <end position="79"/>
    </location>
</feature>
<comment type="subunit">
    <text evidence="4 8">Dimer of large and small chains.</text>
</comment>
<gene>
    <name evidence="10" type="primary">ilvN</name>
    <name evidence="10" type="ORF">QBE51_05350</name>
</gene>
<keyword evidence="11" id="KW-1185">Reference proteome</keyword>
<dbReference type="InterPro" id="IPR054480">
    <property type="entry name" value="AHAS_small-like_ACT"/>
</dbReference>
<dbReference type="RefSeq" id="WP_341877909.1">
    <property type="nucleotide sequence ID" value="NZ_CP121687.1"/>
</dbReference>
<evidence type="ECO:0000259" key="9">
    <source>
        <dbReference type="PROSITE" id="PS51671"/>
    </source>
</evidence>
<keyword evidence="5 8" id="KW-0028">Amino-acid biosynthesis</keyword>
<dbReference type="InterPro" id="IPR002912">
    <property type="entry name" value="ACT_dom"/>
</dbReference>
<dbReference type="Gene3D" id="3.30.70.260">
    <property type="match status" value="1"/>
</dbReference>
<proteinExistence type="inferred from homology"/>
<dbReference type="PANTHER" id="PTHR30239:SF0">
    <property type="entry name" value="ACETOLACTATE SYNTHASE SMALL SUBUNIT 1, CHLOROPLASTIC"/>
    <property type="match status" value="1"/>
</dbReference>
<evidence type="ECO:0000313" key="11">
    <source>
        <dbReference type="Proteomes" id="UP001486565"/>
    </source>
</evidence>
<protein>
    <recommendedName>
        <fullName evidence="8">Acetolactate synthase small subunit</fullName>
        <shortName evidence="8">AHAS</shortName>
        <shortName evidence="8">ALS</shortName>
        <ecNumber evidence="8">2.2.1.6</ecNumber>
    </recommendedName>
    <alternativeName>
        <fullName evidence="8">Acetohydroxy-acid synthase small subunit</fullName>
    </alternativeName>
</protein>
<comment type="function">
    <text evidence="8">Catalyzes the conversion of 2 pyruvate molecules into acetolactate in the first common step of the biosynthetic pathway of the branched-amino acids such as leucine, isoleucine, and valine.</text>
</comment>
<dbReference type="InterPro" id="IPR045865">
    <property type="entry name" value="ACT-like_dom_sf"/>
</dbReference>
<evidence type="ECO:0000313" key="10">
    <source>
        <dbReference type="EMBL" id="WZL70948.1"/>
    </source>
</evidence>
<dbReference type="InterPro" id="IPR019455">
    <property type="entry name" value="Acetolactate_synth_ssu_C"/>
</dbReference>
<comment type="similarity">
    <text evidence="3 8">Belongs to the acetolactate synthase small subunit family.</text>
</comment>
<evidence type="ECO:0000256" key="4">
    <source>
        <dbReference type="ARBA" id="ARBA00011744"/>
    </source>
</evidence>
<evidence type="ECO:0000256" key="2">
    <source>
        <dbReference type="ARBA" id="ARBA00005025"/>
    </source>
</evidence>
<dbReference type="Gene3D" id="3.30.70.1150">
    <property type="entry name" value="ACT-like. Chain A, domain 2"/>
    <property type="match status" value="1"/>
</dbReference>
<accession>A0ABZ2Y6G8</accession>